<gene>
    <name evidence="3" type="ORF">DGD08_15675</name>
</gene>
<feature type="region of interest" description="Disordered" evidence="1">
    <location>
        <begin position="1"/>
        <end position="20"/>
    </location>
</feature>
<organism evidence="3 4">
    <name type="scientific">Gemmatimonas aurantiaca</name>
    <dbReference type="NCBI Taxonomy" id="173480"/>
    <lineage>
        <taxon>Bacteria</taxon>
        <taxon>Pseudomonadati</taxon>
        <taxon>Gemmatimonadota</taxon>
        <taxon>Gemmatimonadia</taxon>
        <taxon>Gemmatimonadales</taxon>
        <taxon>Gemmatimonadaceae</taxon>
        <taxon>Gemmatimonas</taxon>
    </lineage>
</organism>
<evidence type="ECO:0000259" key="2">
    <source>
        <dbReference type="Pfam" id="PF13579"/>
    </source>
</evidence>
<dbReference type="Proteomes" id="UP000264071">
    <property type="component" value="Unassembled WGS sequence"/>
</dbReference>
<evidence type="ECO:0000313" key="3">
    <source>
        <dbReference type="EMBL" id="HCT58644.1"/>
    </source>
</evidence>
<proteinExistence type="predicted"/>
<comment type="caution">
    <text evidence="3">The sequence shown here is derived from an EMBL/GenBank/DDBJ whole genome shotgun (WGS) entry which is preliminary data.</text>
</comment>
<dbReference type="Pfam" id="PF13579">
    <property type="entry name" value="Glyco_trans_4_4"/>
    <property type="match status" value="1"/>
</dbReference>
<protein>
    <recommendedName>
        <fullName evidence="2">Glycosyltransferase subfamily 4-like N-terminal domain-containing protein</fullName>
    </recommendedName>
</protein>
<dbReference type="SUPFAM" id="SSF53756">
    <property type="entry name" value="UDP-Glycosyltransferase/glycogen phosphorylase"/>
    <property type="match status" value="1"/>
</dbReference>
<evidence type="ECO:0000313" key="4">
    <source>
        <dbReference type="Proteomes" id="UP000264071"/>
    </source>
</evidence>
<feature type="domain" description="Glycosyltransferase subfamily 4-like N-terminal" evidence="2">
    <location>
        <begin position="213"/>
        <end position="321"/>
    </location>
</feature>
<dbReference type="GO" id="GO:0016757">
    <property type="term" value="F:glycosyltransferase activity"/>
    <property type="evidence" value="ECO:0007669"/>
    <property type="project" value="UniProtKB-ARBA"/>
</dbReference>
<name>A0A3D4VCT1_9BACT</name>
<accession>A0A3D4VCT1</accession>
<evidence type="ECO:0000256" key="1">
    <source>
        <dbReference type="SAM" id="MobiDB-lite"/>
    </source>
</evidence>
<reference evidence="3 4" key="1">
    <citation type="journal article" date="2018" name="Nat. Biotechnol.">
        <title>A standardized bacterial taxonomy based on genome phylogeny substantially revises the tree of life.</title>
        <authorList>
            <person name="Parks D.H."/>
            <person name="Chuvochina M."/>
            <person name="Waite D.W."/>
            <person name="Rinke C."/>
            <person name="Skarshewski A."/>
            <person name="Chaumeil P.A."/>
            <person name="Hugenholtz P."/>
        </authorList>
    </citation>
    <scope>NUCLEOTIDE SEQUENCE [LARGE SCALE GENOMIC DNA]</scope>
    <source>
        <strain evidence="3">UBA8844</strain>
    </source>
</reference>
<dbReference type="AlphaFoldDB" id="A0A3D4VCT1"/>
<dbReference type="InterPro" id="IPR028098">
    <property type="entry name" value="Glyco_trans_4-like_N"/>
</dbReference>
<sequence length="533" mass="59364">MTRPCDWSGDSPQKPATHRAPPIYYTRPLCTAPPKIGGEVLARAYEWLPIDCECGESSILSTLAWRQKARMQSERHILLFSYHFPPSNAAGAHRWKLLCDEGAKRGWHFDVICCETPGIFASVAGIERYSVPYRAHWLERARQTLLTLLQVARARFRTAMPTSSNGNIGAADSVGSEAVVLKHQLPSALSRIGLKRSFNTLFYYIPGLRWKQAAQRVGLQLSRFRAYDAVICSSPPHLTSLAAAVVAKRRKLPLILDFRDPWSAMDVLQPDYASPFFYRLADFLEERAVRHASLLVMNTEEAREATQPRHPGTEIVVVRNGSAPTSPACEVSRRDRFEMLFAGAIYLDRDPRPLLQAIRDFAQAEGVTSKEFQMRFVGNVSHFGDVSLTQYTEALGISDLVSIEAPVARKELGAMQQRAAVLVNLPQSARLCIPSKLYEYFEHPSWILALEERGTASHRLLVEANAVVCAPGDVAAIATAIASLYRRFQKGETPKRVVDTLDVSIVTQADILFAKLEAIVRARNPMNAANHAD</sequence>
<dbReference type="Gene3D" id="3.40.50.2000">
    <property type="entry name" value="Glycogen Phosphorylase B"/>
    <property type="match status" value="2"/>
</dbReference>
<dbReference type="EMBL" id="DPIY01000011">
    <property type="protein sequence ID" value="HCT58644.1"/>
    <property type="molecule type" value="Genomic_DNA"/>
</dbReference>